<dbReference type="InterPro" id="IPR002901">
    <property type="entry name" value="MGlyc_endo_b_GlcNAc-like_dom"/>
</dbReference>
<evidence type="ECO:0000313" key="3">
    <source>
        <dbReference type="EMBL" id="MBU3874742.1"/>
    </source>
</evidence>
<evidence type="ECO:0000313" key="4">
    <source>
        <dbReference type="Proteomes" id="UP000723714"/>
    </source>
</evidence>
<dbReference type="Pfam" id="PF01832">
    <property type="entry name" value="Glucosaminidase"/>
    <property type="match status" value="1"/>
</dbReference>
<dbReference type="PANTHER" id="PTHR43308:SF5">
    <property type="entry name" value="S-LAYER PROTEIN _ PEPTIDOGLYCAN ENDO-BETA-N-ACETYLGLUCOSAMINIDASE"/>
    <property type="match status" value="1"/>
</dbReference>
<sequence>MQKSIGIVVLSLFLGLFISMYIALEVRAEEYADRPITSMDEEGNICEVEPEIGLVQDEISTFANTNEKIVNFNTKGNAVTEYVEFGTNESGYTNGAFGADAAYLGESNGKIKFMLSGVIGLVDKGQVQVINKSSAKALSYYTVSNGWLVHKIVTNVNNGGAASSVRCGKAPSYLSEGGQYFSYDGNYFYRADSFGVMLEDYKHNNRNNAINAAAPYFNYFQYLPLRSTSNYSASVLDSLIIAKTTSESKMRGIGDSLKKNQDSYGVNAILTAGVAANESGWGNSYYAKYKNNLFGIAAVDSNPDNAIAFPNVSTCIKDFMETYMSKRYLNPQNWVYYGAFLGNKGSGINVKYASDPYWGEKAAAHAWNLDDHGGSLDQFAYSLGIKDPVAGVHQDINVRAASNLNSKVLYTTGSQSNVAFLICDKNSQSGFYQVQSDGVLNASKSGIDNNSGKYDFNKMRLFVSTDYISIINEGNKENGNSGSDNISGIGQFQDINGGWFYEYVKYVYDRGIMTGLNQTTFGPTAILSRGQFATILYRMAGQPNVSYSNVFPDVPQGAFFTLPVLWAYNNGIITGYNNGYFGPPDLATREQIATLMYRYAKSLGYDTSAKGDINVFPDTNKVSGFAKEAMVWAVGSGIIKGDQGKLNPQGRLSRAQCATIITRFMELY</sequence>
<name>A0ABS6CZI0_9FIRM</name>
<protein>
    <submittedName>
        <fullName evidence="3">S-layer homology domain-containing protein</fullName>
    </submittedName>
</protein>
<proteinExistence type="predicted"/>
<reference evidence="3 4" key="1">
    <citation type="submission" date="2021-06" db="EMBL/GenBank/DDBJ databases">
        <title>Faecalicatena sp. nov. isolated from porcine feces.</title>
        <authorList>
            <person name="Oh B.S."/>
            <person name="Lee J.H."/>
        </authorList>
    </citation>
    <scope>NUCLEOTIDE SEQUENCE [LARGE SCALE GENOMIC DNA]</scope>
    <source>
        <strain evidence="3 4">AGMB00832</strain>
    </source>
</reference>
<dbReference type="InterPro" id="IPR001119">
    <property type="entry name" value="SLH_dom"/>
</dbReference>
<evidence type="ECO:0000259" key="2">
    <source>
        <dbReference type="PROSITE" id="PS51272"/>
    </source>
</evidence>
<dbReference type="PANTHER" id="PTHR43308">
    <property type="entry name" value="OUTER MEMBRANE PROTEIN ALPHA-RELATED"/>
    <property type="match status" value="1"/>
</dbReference>
<gene>
    <name evidence="3" type="ORF">HGO97_002805</name>
</gene>
<dbReference type="PROSITE" id="PS51272">
    <property type="entry name" value="SLH"/>
    <property type="match status" value="3"/>
</dbReference>
<dbReference type="Proteomes" id="UP000723714">
    <property type="component" value="Unassembled WGS sequence"/>
</dbReference>
<dbReference type="InterPro" id="IPR051465">
    <property type="entry name" value="Cell_Envelope_Struct_Comp"/>
</dbReference>
<keyword evidence="4" id="KW-1185">Reference proteome</keyword>
<evidence type="ECO:0000256" key="1">
    <source>
        <dbReference type="ARBA" id="ARBA00022737"/>
    </source>
</evidence>
<keyword evidence="1" id="KW-0677">Repeat</keyword>
<feature type="domain" description="SLH" evidence="2">
    <location>
        <begin position="613"/>
        <end position="668"/>
    </location>
</feature>
<feature type="domain" description="SLH" evidence="2">
    <location>
        <begin position="487"/>
        <end position="546"/>
    </location>
</feature>
<dbReference type="SMART" id="SM00047">
    <property type="entry name" value="LYZ2"/>
    <property type="match status" value="1"/>
</dbReference>
<organism evidence="3 4">
    <name type="scientific">Faecalicatena faecalis</name>
    <dbReference type="NCBI Taxonomy" id="2726362"/>
    <lineage>
        <taxon>Bacteria</taxon>
        <taxon>Bacillati</taxon>
        <taxon>Bacillota</taxon>
        <taxon>Clostridia</taxon>
        <taxon>Lachnospirales</taxon>
        <taxon>Lachnospiraceae</taxon>
        <taxon>Faecalicatena</taxon>
    </lineage>
</organism>
<accession>A0ABS6CZI0</accession>
<dbReference type="Pfam" id="PF00395">
    <property type="entry name" value="SLH"/>
    <property type="match status" value="3"/>
</dbReference>
<comment type="caution">
    <text evidence="3">The sequence shown here is derived from an EMBL/GenBank/DDBJ whole genome shotgun (WGS) entry which is preliminary data.</text>
</comment>
<dbReference type="EMBL" id="JABACJ020000002">
    <property type="protein sequence ID" value="MBU3874742.1"/>
    <property type="molecule type" value="Genomic_DNA"/>
</dbReference>
<feature type="domain" description="SLH" evidence="2">
    <location>
        <begin position="547"/>
        <end position="610"/>
    </location>
</feature>